<dbReference type="Proteomes" id="UP000467105">
    <property type="component" value="Chromosome"/>
</dbReference>
<gene>
    <name evidence="1" type="ORF">MPRM_35750</name>
</gene>
<protein>
    <submittedName>
        <fullName evidence="1">Methyltransferase type 12</fullName>
    </submittedName>
</protein>
<proteinExistence type="predicted"/>
<name>A0A7I7YZ55_9MYCO</name>
<dbReference type="InterPro" id="IPR029063">
    <property type="entry name" value="SAM-dependent_MTases_sf"/>
</dbReference>
<dbReference type="RefSeq" id="WP_232066652.1">
    <property type="nucleotide sequence ID" value="NZ_AP022614.1"/>
</dbReference>
<keyword evidence="2" id="KW-1185">Reference proteome</keyword>
<keyword evidence="1" id="KW-0808">Transferase</keyword>
<reference evidence="1 2" key="1">
    <citation type="journal article" date="2019" name="Emerg. Microbes Infect.">
        <title>Comprehensive subspecies identification of 175 nontuberculous mycobacteria species based on 7547 genomic profiles.</title>
        <authorList>
            <person name="Matsumoto Y."/>
            <person name="Kinjo T."/>
            <person name="Motooka D."/>
            <person name="Nabeya D."/>
            <person name="Jung N."/>
            <person name="Uechi K."/>
            <person name="Horii T."/>
            <person name="Iida T."/>
            <person name="Fujita J."/>
            <person name="Nakamura S."/>
        </authorList>
    </citation>
    <scope>NUCLEOTIDE SEQUENCE [LARGE SCALE GENOMIC DNA]</scope>
    <source>
        <strain evidence="1 2">JCM 14742</strain>
    </source>
</reference>
<dbReference type="EMBL" id="AP022614">
    <property type="protein sequence ID" value="BBZ46294.1"/>
    <property type="molecule type" value="Genomic_DNA"/>
</dbReference>
<organism evidence="1 2">
    <name type="scientific">Mycobacterium parmense</name>
    <dbReference type="NCBI Taxonomy" id="185642"/>
    <lineage>
        <taxon>Bacteria</taxon>
        <taxon>Bacillati</taxon>
        <taxon>Actinomycetota</taxon>
        <taxon>Actinomycetes</taxon>
        <taxon>Mycobacteriales</taxon>
        <taxon>Mycobacteriaceae</taxon>
        <taxon>Mycobacterium</taxon>
        <taxon>Mycobacterium simiae complex</taxon>
    </lineage>
</organism>
<dbReference type="SUPFAM" id="SSF53335">
    <property type="entry name" value="S-adenosyl-L-methionine-dependent methyltransferases"/>
    <property type="match status" value="1"/>
</dbReference>
<dbReference type="GO" id="GO:0032259">
    <property type="term" value="P:methylation"/>
    <property type="evidence" value="ECO:0007669"/>
    <property type="project" value="UniProtKB-KW"/>
</dbReference>
<accession>A0A7I7YZ55</accession>
<evidence type="ECO:0000313" key="2">
    <source>
        <dbReference type="Proteomes" id="UP000467105"/>
    </source>
</evidence>
<evidence type="ECO:0000313" key="1">
    <source>
        <dbReference type="EMBL" id="BBZ46294.1"/>
    </source>
</evidence>
<dbReference type="GO" id="GO:0008168">
    <property type="term" value="F:methyltransferase activity"/>
    <property type="evidence" value="ECO:0007669"/>
    <property type="project" value="UniProtKB-KW"/>
</dbReference>
<dbReference type="CDD" id="cd02440">
    <property type="entry name" value="AdoMet_MTases"/>
    <property type="match status" value="1"/>
</dbReference>
<keyword evidence="1" id="KW-0489">Methyltransferase</keyword>
<dbReference type="AlphaFoldDB" id="A0A7I7YZ55"/>
<sequence>MLGHLYDQALGGERCWIRHEDGELRPLPAHRWLGLRCPGGELPGDGFGDASDEVFDEAVTQMCTGPTIELGCGPGRLVARLIRLGVPALGIDRSAAAIRLAGRGGAPALLGDVFEPLPATGLWQTVLLVDGNVGLGGDPLRILGRAVELLARGGRCVAEFDVETIGIHSRWVRLESAYEVGPWFRWAWVGVDSAAALAAQVGLTLTGVRLIGGRVIATLAALDAPRAAEIGRLPANGKDHAEQ</sequence>
<dbReference type="Gene3D" id="3.40.50.150">
    <property type="entry name" value="Vaccinia Virus protein VP39"/>
    <property type="match status" value="1"/>
</dbReference>